<dbReference type="PANTHER" id="PTHR21568:SF0">
    <property type="entry name" value="TRNA PSEUDOURIDINE SYNTHASE PUS10"/>
    <property type="match status" value="1"/>
</dbReference>
<dbReference type="InterPro" id="IPR048741">
    <property type="entry name" value="Pus10-like_C"/>
</dbReference>
<dbReference type="InterPro" id="IPR039894">
    <property type="entry name" value="Pus10-like"/>
</dbReference>
<dbReference type="VEuPathDB" id="MicrosporidiaDB:NCER_101471"/>
<reference evidence="6 7" key="1">
    <citation type="journal article" date="2015" name="Environ. Microbiol.">
        <title>Genome analyses suggest the presence of polyploidy and recent human-driven expansions in eight global populations of the honeybee pathogen Nosema ceranae.</title>
        <authorList>
            <person name="Pelin A."/>
            <person name="Selman M."/>
            <person name="Aris-Brosou S."/>
            <person name="Farinelli L."/>
            <person name="Corradi N."/>
        </authorList>
    </citation>
    <scope>NUCLEOTIDE SEQUENCE [LARGE SCALE GENOMIC DNA]</scope>
    <source>
        <strain evidence="6 7">PA08 1199</strain>
    </source>
</reference>
<keyword evidence="7" id="KW-1185">Reference proteome</keyword>
<sequence>MNIKLFSEKIENYIKSQKSNVHENIIYCFKNEYLKDLLKPTLLQGNPQVDNYTEIFIEEENIYHKNSPIFLYGEYIKLSREMTQTPLKIKGKLKCKRSVSDFINQIKEHYKSKDVKFIPSGREDIDVKMIGGRPFLLKVVEPTCNLFNDRISLHLYDNVKIQNFMQVTKDIKKLILCGEKEENKVYRLFIASKKEIIFEKEYKLLQKTPLRVLHRRANLVRKKYIEILETNLCKDLQNDFCYSEDLKKEFSENILPVDFYYYTVILKASAGTYIKEFVHGDLGRTCPSLSTNDNLCDLLFLDVLKVEKKIIDSSLIIRKIQIK</sequence>
<dbReference type="VEuPathDB" id="MicrosporidiaDB:G9O61_00g022460"/>
<dbReference type="AlphaFoldDB" id="A0A0F9YPC6"/>
<gene>
    <name evidence="6" type="ORF">AAJ76_630003314</name>
</gene>
<keyword evidence="4" id="KW-0413">Isomerase</keyword>
<dbReference type="GO" id="GO:0160148">
    <property type="term" value="F:tRNA pseudouridine(55) synthase activity"/>
    <property type="evidence" value="ECO:0007669"/>
    <property type="project" value="UniProtKB-EC"/>
</dbReference>
<evidence type="ECO:0000256" key="3">
    <source>
        <dbReference type="ARBA" id="ARBA00022694"/>
    </source>
</evidence>
<protein>
    <recommendedName>
        <fullName evidence="2">tRNA pseudouridine(55) synthase</fullName>
        <ecNumber evidence="2">5.4.99.25</ecNumber>
    </recommendedName>
</protein>
<name>A0A0F9YPC6_9MICR</name>
<dbReference type="VEuPathDB" id="MicrosporidiaDB:AAJ76_630003314"/>
<dbReference type="Proteomes" id="UP000034350">
    <property type="component" value="Unassembled WGS sequence"/>
</dbReference>
<dbReference type="RefSeq" id="XP_024330259.1">
    <property type="nucleotide sequence ID" value="XM_024476170.1"/>
</dbReference>
<keyword evidence="3" id="KW-0819">tRNA processing</keyword>
<dbReference type="GO" id="GO:0003723">
    <property type="term" value="F:RNA binding"/>
    <property type="evidence" value="ECO:0007669"/>
    <property type="project" value="InterPro"/>
</dbReference>
<dbReference type="InterPro" id="IPR020103">
    <property type="entry name" value="PsdUridine_synth_cat_dom_sf"/>
</dbReference>
<comment type="similarity">
    <text evidence="1">Belongs to the pseudouridine synthase Pus10 family.</text>
</comment>
<proteinExistence type="inferred from homology"/>
<evidence type="ECO:0000313" key="6">
    <source>
        <dbReference type="EMBL" id="KKO74517.1"/>
    </source>
</evidence>
<evidence type="ECO:0000256" key="2">
    <source>
        <dbReference type="ARBA" id="ARBA00012787"/>
    </source>
</evidence>
<dbReference type="Gene3D" id="3.30.70.2510">
    <property type="match status" value="1"/>
</dbReference>
<evidence type="ECO:0000256" key="4">
    <source>
        <dbReference type="ARBA" id="ARBA00023235"/>
    </source>
</evidence>
<feature type="domain" description="Pus10-like C-terminal" evidence="5">
    <location>
        <begin position="258"/>
        <end position="307"/>
    </location>
</feature>
<dbReference type="OrthoDB" id="271937at2759"/>
<dbReference type="Pfam" id="PF21238">
    <property type="entry name" value="Pus10_C"/>
    <property type="match status" value="2"/>
</dbReference>
<dbReference type="PANTHER" id="PTHR21568">
    <property type="entry name" value="TRNA PSEUDOURIDINE SYNTHASE PUS10"/>
    <property type="match status" value="1"/>
</dbReference>
<evidence type="ECO:0000256" key="1">
    <source>
        <dbReference type="ARBA" id="ARBA00009652"/>
    </source>
</evidence>
<dbReference type="GeneID" id="36321121"/>
<organism evidence="6 7">
    <name type="scientific">Vairimorpha ceranae</name>
    <dbReference type="NCBI Taxonomy" id="40302"/>
    <lineage>
        <taxon>Eukaryota</taxon>
        <taxon>Fungi</taxon>
        <taxon>Fungi incertae sedis</taxon>
        <taxon>Microsporidia</taxon>
        <taxon>Nosematidae</taxon>
        <taxon>Vairimorpha</taxon>
    </lineage>
</organism>
<dbReference type="EMBL" id="JPQZ01000063">
    <property type="protein sequence ID" value="KKO74517.1"/>
    <property type="molecule type" value="Genomic_DNA"/>
</dbReference>
<dbReference type="EC" id="5.4.99.25" evidence="2"/>
<comment type="caution">
    <text evidence="6">The sequence shown here is derived from an EMBL/GenBank/DDBJ whole genome shotgun (WGS) entry which is preliminary data.</text>
</comment>
<feature type="domain" description="Pus10-like C-terminal" evidence="5">
    <location>
        <begin position="70"/>
        <end position="235"/>
    </location>
</feature>
<evidence type="ECO:0000259" key="5">
    <source>
        <dbReference type="Pfam" id="PF21238"/>
    </source>
</evidence>
<evidence type="ECO:0000313" key="7">
    <source>
        <dbReference type="Proteomes" id="UP000034350"/>
    </source>
</evidence>
<dbReference type="GO" id="GO:0031119">
    <property type="term" value="P:tRNA pseudouridine synthesis"/>
    <property type="evidence" value="ECO:0007669"/>
    <property type="project" value="TreeGrafter"/>
</dbReference>
<dbReference type="SUPFAM" id="SSF55120">
    <property type="entry name" value="Pseudouridine synthase"/>
    <property type="match status" value="1"/>
</dbReference>
<accession>A0A0F9YPC6</accession>